<proteinExistence type="predicted"/>
<reference evidence="2 3" key="1">
    <citation type="submission" date="2019-07" db="EMBL/GenBank/DDBJ databases">
        <title>The pathways for chlorine oxyanion respiration interact through the shared metabolite chlorate.</title>
        <authorList>
            <person name="Barnum T.P."/>
            <person name="Cheng Y."/>
            <person name="Hill K.A."/>
            <person name="Lucas L.N."/>
            <person name="Carlson H.K."/>
            <person name="Coates J.D."/>
        </authorList>
    </citation>
    <scope>NUCLEOTIDE SEQUENCE [LARGE SCALE GENOMIC DNA]</scope>
    <source>
        <strain evidence="2 3">BK-1</strain>
    </source>
</reference>
<organism evidence="2 3">
    <name type="scientific">Sedimenticola selenatireducens</name>
    <dbReference type="NCBI Taxonomy" id="191960"/>
    <lineage>
        <taxon>Bacteria</taxon>
        <taxon>Pseudomonadati</taxon>
        <taxon>Pseudomonadota</taxon>
        <taxon>Gammaproteobacteria</taxon>
        <taxon>Chromatiales</taxon>
        <taxon>Sedimenticolaceae</taxon>
        <taxon>Sedimenticola</taxon>
    </lineage>
</organism>
<keyword evidence="1" id="KW-1133">Transmembrane helix</keyword>
<keyword evidence="1" id="KW-0472">Membrane</keyword>
<evidence type="ECO:0000313" key="2">
    <source>
        <dbReference type="EMBL" id="TVO75126.1"/>
    </source>
</evidence>
<name>A0A557SCJ6_9GAMM</name>
<comment type="caution">
    <text evidence="2">The sequence shown here is derived from an EMBL/GenBank/DDBJ whole genome shotgun (WGS) entry which is preliminary data.</text>
</comment>
<dbReference type="Proteomes" id="UP000316649">
    <property type="component" value="Unassembled WGS sequence"/>
</dbReference>
<dbReference type="RefSeq" id="WP_144358699.1">
    <property type="nucleotide sequence ID" value="NZ_VMNH01000009.1"/>
</dbReference>
<feature type="transmembrane region" description="Helical" evidence="1">
    <location>
        <begin position="26"/>
        <end position="46"/>
    </location>
</feature>
<keyword evidence="1" id="KW-0812">Transmembrane</keyword>
<evidence type="ECO:0000313" key="3">
    <source>
        <dbReference type="Proteomes" id="UP000316649"/>
    </source>
</evidence>
<accession>A0A557SCJ6</accession>
<sequence length="92" mass="10634">MDKEITTPEYSGPERRGNPWHLKREISVGHLLTTISMLLAAFWFFAGLDKRVTVLEQVSGSRSIEIQRRLTGMESKIDEVYRLLLNSESIKR</sequence>
<protein>
    <submittedName>
        <fullName evidence="2">Uncharacterized protein</fullName>
    </submittedName>
</protein>
<evidence type="ECO:0000256" key="1">
    <source>
        <dbReference type="SAM" id="Phobius"/>
    </source>
</evidence>
<gene>
    <name evidence="2" type="ORF">FHP88_08925</name>
</gene>
<dbReference type="OrthoDB" id="6371881at2"/>
<dbReference type="EMBL" id="VMNH01000009">
    <property type="protein sequence ID" value="TVO75126.1"/>
    <property type="molecule type" value="Genomic_DNA"/>
</dbReference>
<keyword evidence="3" id="KW-1185">Reference proteome</keyword>
<dbReference type="AlphaFoldDB" id="A0A557SCJ6"/>